<dbReference type="Proteomes" id="UP000281644">
    <property type="component" value="Chromosome"/>
</dbReference>
<gene>
    <name evidence="2" type="ORF">JKL17_12920</name>
    <name evidence="1" type="ORF">LPA65_13420</name>
</gene>
<name>A0AAN1Q2X8_9LACO</name>
<evidence type="ECO:0000313" key="3">
    <source>
        <dbReference type="Proteomes" id="UP000281644"/>
    </source>
</evidence>
<evidence type="ECO:0000313" key="1">
    <source>
        <dbReference type="EMBL" id="AYJ36679.1"/>
    </source>
</evidence>
<dbReference type="KEGG" id="larg:LPA65_13420"/>
<protein>
    <submittedName>
        <fullName evidence="1">DNA-directed RNA polymerase subunit beta</fullName>
    </submittedName>
</protein>
<keyword evidence="4" id="KW-1185">Reference proteome</keyword>
<keyword evidence="1" id="KW-0240">DNA-directed RNA polymerase</keyword>
<dbReference type="RefSeq" id="WP_054398782.1">
    <property type="nucleotide sequence ID" value="NZ_BJZD01000002.1"/>
</dbReference>
<reference evidence="2 4" key="2">
    <citation type="submission" date="2021-01" db="EMBL/GenBank/DDBJ databases">
        <title>High-quality draft genome sequence data of six Lactiplantibacillus plantarum subsp. argentoratensis strains isolated from various Greek sourdoughs.</title>
        <authorList>
            <person name="Syrokou M.K."/>
            <person name="Paramithiotis S."/>
            <person name="Skandamis P.N."/>
            <person name="Drosinos E.H."/>
            <person name="Bosnea L."/>
            <person name="Mataragas M."/>
        </authorList>
    </citation>
    <scope>NUCLEOTIDE SEQUENCE [LARGE SCALE GENOMIC DNA]</scope>
    <source>
        <strain evidence="2 4">LQC 2520</strain>
    </source>
</reference>
<accession>A0AAN1Q2X8</accession>
<organism evidence="1 3">
    <name type="scientific">Lactiplantibacillus argentoratensis</name>
    <dbReference type="NCBI Taxonomy" id="271881"/>
    <lineage>
        <taxon>Bacteria</taxon>
        <taxon>Bacillati</taxon>
        <taxon>Bacillota</taxon>
        <taxon>Bacilli</taxon>
        <taxon>Lactobacillales</taxon>
        <taxon>Lactobacillaceae</taxon>
        <taxon>Lactiplantibacillus</taxon>
    </lineage>
</organism>
<evidence type="ECO:0000313" key="4">
    <source>
        <dbReference type="Proteomes" id="UP000694640"/>
    </source>
</evidence>
<reference evidence="1 3" key="1">
    <citation type="submission" date="2018-10" db="EMBL/GenBank/DDBJ databases">
        <title>Genome sequencing of Lactobacillus species.</title>
        <authorList>
            <person name="Baek C."/>
            <person name="Yi H."/>
        </authorList>
    </citation>
    <scope>NUCLEOTIDE SEQUENCE [LARGE SCALE GENOMIC DNA]</scope>
    <source>
        <strain evidence="1 3">DSM 16365</strain>
    </source>
</reference>
<proteinExistence type="predicted"/>
<dbReference type="EMBL" id="JAEQMM010000003">
    <property type="protein sequence ID" value="MBT1139013.1"/>
    <property type="molecule type" value="Genomic_DNA"/>
</dbReference>
<dbReference type="Proteomes" id="UP000694640">
    <property type="component" value="Unassembled WGS sequence"/>
</dbReference>
<dbReference type="GeneID" id="89670266"/>
<evidence type="ECO:0000313" key="2">
    <source>
        <dbReference type="EMBL" id="MBT1139013.1"/>
    </source>
</evidence>
<dbReference type="GO" id="GO:0000428">
    <property type="term" value="C:DNA-directed RNA polymerase complex"/>
    <property type="evidence" value="ECO:0007669"/>
    <property type="project" value="UniProtKB-KW"/>
</dbReference>
<keyword evidence="1" id="KW-0804">Transcription</keyword>
<dbReference type="AlphaFoldDB" id="A0AAN1Q2X8"/>
<sequence length="133" mass="15595">MSMERVVPREKWLYDDRGMMKWMGWILAGHSAYIESEQQQHRQAPVQPEMPADKIDQVLQMSWQTHATVLVQLDVLDHHQYVAEFSGQVLGFNANQIYLQLPSAQLKSVYREDIRAVRLATTEKWWDHDDTLG</sequence>
<dbReference type="EMBL" id="CP032751">
    <property type="protein sequence ID" value="AYJ36679.1"/>
    <property type="molecule type" value="Genomic_DNA"/>
</dbReference>